<gene>
    <name evidence="2" type="ORF">ECRASSUSDP1_LOCUS2438</name>
</gene>
<accession>A0AAD1U388</accession>
<dbReference type="EMBL" id="CAMPGE010002329">
    <property type="protein sequence ID" value="CAI2361128.1"/>
    <property type="molecule type" value="Genomic_DNA"/>
</dbReference>
<dbReference type="AlphaFoldDB" id="A0AAD1U388"/>
<comment type="caution">
    <text evidence="2">The sequence shown here is derived from an EMBL/GenBank/DDBJ whole genome shotgun (WGS) entry which is preliminary data.</text>
</comment>
<protein>
    <submittedName>
        <fullName evidence="2">Uncharacterized protein</fullName>
    </submittedName>
</protein>
<keyword evidence="3" id="KW-1185">Reference proteome</keyword>
<evidence type="ECO:0000313" key="3">
    <source>
        <dbReference type="Proteomes" id="UP001295684"/>
    </source>
</evidence>
<sequence length="256" mass="29286">MADPVPTEPTPSERSGSASNCPSSRIDLGGDGVVEEEDGGQRGQRVEVEKVEDEVQQQGEGIKPQSHRTSSPSLNEECEQWKTNIQYEDTEKQYHMFDDLNQYDQNEKLFIETFEDELSGYENQDIVMKEGPDSSSDVDFEDCEYLHQEYTDEEIFTLEKVGISFREKLPKSHKNGQKNVQKEGLSDVEKELLDLHHNLAGNKQRIIDHLILEPHLLLYFGKQKITNEELGRKLKILRAKHRRINAAVKVCAISAQ</sequence>
<evidence type="ECO:0000256" key="1">
    <source>
        <dbReference type="SAM" id="MobiDB-lite"/>
    </source>
</evidence>
<evidence type="ECO:0000313" key="2">
    <source>
        <dbReference type="EMBL" id="CAI2361128.1"/>
    </source>
</evidence>
<dbReference type="Proteomes" id="UP001295684">
    <property type="component" value="Unassembled WGS sequence"/>
</dbReference>
<organism evidence="2 3">
    <name type="scientific">Euplotes crassus</name>
    <dbReference type="NCBI Taxonomy" id="5936"/>
    <lineage>
        <taxon>Eukaryota</taxon>
        <taxon>Sar</taxon>
        <taxon>Alveolata</taxon>
        <taxon>Ciliophora</taxon>
        <taxon>Intramacronucleata</taxon>
        <taxon>Spirotrichea</taxon>
        <taxon>Hypotrichia</taxon>
        <taxon>Euplotida</taxon>
        <taxon>Euplotidae</taxon>
        <taxon>Moneuplotes</taxon>
    </lineage>
</organism>
<proteinExistence type="predicted"/>
<feature type="region of interest" description="Disordered" evidence="1">
    <location>
        <begin position="1"/>
        <end position="75"/>
    </location>
</feature>
<reference evidence="2" key="1">
    <citation type="submission" date="2023-07" db="EMBL/GenBank/DDBJ databases">
        <authorList>
            <consortium name="AG Swart"/>
            <person name="Singh M."/>
            <person name="Singh A."/>
            <person name="Seah K."/>
            <person name="Emmerich C."/>
        </authorList>
    </citation>
    <scope>NUCLEOTIDE SEQUENCE</scope>
    <source>
        <strain evidence="2">DP1</strain>
    </source>
</reference>
<name>A0AAD1U388_EUPCR</name>
<feature type="compositionally biased region" description="Polar residues" evidence="1">
    <location>
        <begin position="10"/>
        <end position="23"/>
    </location>
</feature>